<feature type="domain" description="UspA" evidence="2">
    <location>
        <begin position="161"/>
        <end position="296"/>
    </location>
</feature>
<dbReference type="RefSeq" id="WP_328958373.1">
    <property type="nucleotide sequence ID" value="NZ_CP108110.1"/>
</dbReference>
<gene>
    <name evidence="3" type="ORF">OHA16_35460</name>
</gene>
<dbReference type="PANTHER" id="PTHR46268">
    <property type="entry name" value="STRESS RESPONSE PROTEIN NHAX"/>
    <property type="match status" value="1"/>
</dbReference>
<organism evidence="3 4">
    <name type="scientific">Kitasatospora purpeofusca</name>
    <dbReference type="NCBI Taxonomy" id="67352"/>
    <lineage>
        <taxon>Bacteria</taxon>
        <taxon>Bacillati</taxon>
        <taxon>Actinomycetota</taxon>
        <taxon>Actinomycetes</taxon>
        <taxon>Kitasatosporales</taxon>
        <taxon>Streptomycetaceae</taxon>
        <taxon>Kitasatospora</taxon>
    </lineage>
</organism>
<dbReference type="PRINTS" id="PR01438">
    <property type="entry name" value="UNVRSLSTRESS"/>
</dbReference>
<keyword evidence="4" id="KW-1185">Reference proteome</keyword>
<dbReference type="InterPro" id="IPR006015">
    <property type="entry name" value="Universal_stress_UspA"/>
</dbReference>
<dbReference type="InterPro" id="IPR006016">
    <property type="entry name" value="UspA"/>
</dbReference>
<accession>A0ABZ1U9P4</accession>
<dbReference type="Pfam" id="PF00582">
    <property type="entry name" value="Usp"/>
    <property type="match status" value="2"/>
</dbReference>
<dbReference type="Proteomes" id="UP001432222">
    <property type="component" value="Chromosome"/>
</dbReference>
<proteinExistence type="inferred from homology"/>
<sequence>MTPAVLAGVDGSPESTVAAHWAAGEALRRGASLRLLHAWPWLTDGRASFADPEDLPVAAQRMLAAVAEEVGARHPGLTVQTDVVLDAAVDGLVAATEAAEDADLLVLGSRGLGGFKGLLVGSVSMAVAGRAAVPVVVVRQPGPETGAESATESATGAVPEVVVGVDAGAPSDTVLDFAFREAELRGARLRAVHGWNLPASFAVVGFLPSGTETAQLQAAEEKALAAALAGHRARYPQIEVVEQARLGAARTLVEDTEDAALLVVGRRRRPHDLAPRLGRVTHAVLHHAHPPVAVVPHP</sequence>
<comment type="similarity">
    <text evidence="1">Belongs to the universal stress protein A family.</text>
</comment>
<dbReference type="InterPro" id="IPR014729">
    <property type="entry name" value="Rossmann-like_a/b/a_fold"/>
</dbReference>
<protein>
    <submittedName>
        <fullName evidence="3">Universal stress protein</fullName>
    </submittedName>
</protein>
<dbReference type="Gene3D" id="3.40.50.620">
    <property type="entry name" value="HUPs"/>
    <property type="match status" value="2"/>
</dbReference>
<feature type="domain" description="UspA" evidence="2">
    <location>
        <begin position="4"/>
        <end position="139"/>
    </location>
</feature>
<dbReference type="PANTHER" id="PTHR46268:SF6">
    <property type="entry name" value="UNIVERSAL STRESS PROTEIN UP12"/>
    <property type="match status" value="1"/>
</dbReference>
<dbReference type="EMBL" id="CP108110">
    <property type="protein sequence ID" value="WUQ87818.1"/>
    <property type="molecule type" value="Genomic_DNA"/>
</dbReference>
<dbReference type="SUPFAM" id="SSF52402">
    <property type="entry name" value="Adenine nucleotide alpha hydrolases-like"/>
    <property type="match status" value="2"/>
</dbReference>
<evidence type="ECO:0000259" key="2">
    <source>
        <dbReference type="Pfam" id="PF00582"/>
    </source>
</evidence>
<evidence type="ECO:0000256" key="1">
    <source>
        <dbReference type="ARBA" id="ARBA00008791"/>
    </source>
</evidence>
<name>A0ABZ1U9P4_9ACTN</name>
<evidence type="ECO:0000313" key="4">
    <source>
        <dbReference type="Proteomes" id="UP001432222"/>
    </source>
</evidence>
<evidence type="ECO:0000313" key="3">
    <source>
        <dbReference type="EMBL" id="WUQ87818.1"/>
    </source>
</evidence>
<reference evidence="3" key="1">
    <citation type="submission" date="2022-10" db="EMBL/GenBank/DDBJ databases">
        <title>The complete genomes of actinobacterial strains from the NBC collection.</title>
        <authorList>
            <person name="Joergensen T.S."/>
            <person name="Alvarez Arevalo M."/>
            <person name="Sterndorff E.B."/>
            <person name="Faurdal D."/>
            <person name="Vuksanovic O."/>
            <person name="Mourched A.-S."/>
            <person name="Charusanti P."/>
            <person name="Shaw S."/>
            <person name="Blin K."/>
            <person name="Weber T."/>
        </authorList>
    </citation>
    <scope>NUCLEOTIDE SEQUENCE</scope>
    <source>
        <strain evidence="3">NBC_00222</strain>
    </source>
</reference>